<keyword evidence="1" id="KW-0732">Signal</keyword>
<feature type="signal peptide" evidence="1">
    <location>
        <begin position="1"/>
        <end position="24"/>
    </location>
</feature>
<dbReference type="AlphaFoldDB" id="A0A4V2GJ41"/>
<evidence type="ECO:0000256" key="1">
    <source>
        <dbReference type="SAM" id="SignalP"/>
    </source>
</evidence>
<keyword evidence="3" id="KW-1185">Reference proteome</keyword>
<comment type="caution">
    <text evidence="2">The sequence shown here is derived from an EMBL/GenBank/DDBJ whole genome shotgun (WGS) entry which is preliminary data.</text>
</comment>
<dbReference type="Proteomes" id="UP000292298">
    <property type="component" value="Unassembled WGS sequence"/>
</dbReference>
<evidence type="ECO:0000313" key="2">
    <source>
        <dbReference type="EMBL" id="RZU98775.1"/>
    </source>
</evidence>
<accession>A0A4V2GJ41</accession>
<protein>
    <submittedName>
        <fullName evidence="2">Uncharacterized protein</fullName>
    </submittedName>
</protein>
<evidence type="ECO:0000313" key="3">
    <source>
        <dbReference type="Proteomes" id="UP000292298"/>
    </source>
</evidence>
<feature type="chain" id="PRO_5020402102" evidence="1">
    <location>
        <begin position="25"/>
        <end position="70"/>
    </location>
</feature>
<gene>
    <name evidence="2" type="ORF">EV698_1037</name>
</gene>
<dbReference type="EMBL" id="SHLI01000001">
    <property type="protein sequence ID" value="RZU98775.1"/>
    <property type="molecule type" value="Genomic_DNA"/>
</dbReference>
<sequence length="70" mass="7860">MRIRLYITALVLVSINVAAPSAEATAPHPYCDEYQETLKEAAAKRRQDYPNYAGSLFFLNTSTVRALLVR</sequence>
<organism evidence="2 3">
    <name type="scientific">Spiribacter vilamensis</name>
    <dbReference type="NCBI Taxonomy" id="531306"/>
    <lineage>
        <taxon>Bacteria</taxon>
        <taxon>Pseudomonadati</taxon>
        <taxon>Pseudomonadota</taxon>
        <taxon>Gammaproteobacteria</taxon>
        <taxon>Chromatiales</taxon>
        <taxon>Ectothiorhodospiraceae</taxon>
        <taxon>Spiribacter</taxon>
    </lineage>
</organism>
<dbReference type="RefSeq" id="WP_130503059.1">
    <property type="nucleotide sequence ID" value="NZ_SHLI01000001.1"/>
</dbReference>
<reference evidence="2 3" key="1">
    <citation type="submission" date="2019-02" db="EMBL/GenBank/DDBJ databases">
        <title>Genomic Encyclopedia of Type Strains, Phase IV (KMG-IV): sequencing the most valuable type-strain genomes for metagenomic binning, comparative biology and taxonomic classification.</title>
        <authorList>
            <person name="Goeker M."/>
        </authorList>
    </citation>
    <scope>NUCLEOTIDE SEQUENCE [LARGE SCALE GENOMIC DNA]</scope>
    <source>
        <strain evidence="2 3">DSM 21056</strain>
    </source>
</reference>
<name>A0A4V2GJ41_9GAMM</name>
<proteinExistence type="predicted"/>